<feature type="compositionally biased region" description="Acidic residues" evidence="1">
    <location>
        <begin position="203"/>
        <end position="216"/>
    </location>
</feature>
<evidence type="ECO:0000313" key="3">
    <source>
        <dbReference type="Proteomes" id="UP000507470"/>
    </source>
</evidence>
<keyword evidence="3" id="KW-1185">Reference proteome</keyword>
<feature type="region of interest" description="Disordered" evidence="1">
    <location>
        <begin position="192"/>
        <end position="216"/>
    </location>
</feature>
<dbReference type="Proteomes" id="UP000507470">
    <property type="component" value="Unassembled WGS sequence"/>
</dbReference>
<dbReference type="OrthoDB" id="6746758at2759"/>
<evidence type="ECO:0000256" key="1">
    <source>
        <dbReference type="SAM" id="MobiDB-lite"/>
    </source>
</evidence>
<gene>
    <name evidence="2" type="ORF">MCOR_13634</name>
</gene>
<feature type="compositionally biased region" description="Basic and acidic residues" evidence="1">
    <location>
        <begin position="113"/>
        <end position="130"/>
    </location>
</feature>
<protein>
    <submittedName>
        <fullName evidence="2">Uncharacterized protein</fullName>
    </submittedName>
</protein>
<name>A0A6J8B0K3_MYTCO</name>
<feature type="region of interest" description="Disordered" evidence="1">
    <location>
        <begin position="108"/>
        <end position="130"/>
    </location>
</feature>
<accession>A0A6J8B0K3</accession>
<feature type="compositionally biased region" description="Basic residues" evidence="1">
    <location>
        <begin position="33"/>
        <end position="50"/>
    </location>
</feature>
<organism evidence="2 3">
    <name type="scientific">Mytilus coruscus</name>
    <name type="common">Sea mussel</name>
    <dbReference type="NCBI Taxonomy" id="42192"/>
    <lineage>
        <taxon>Eukaryota</taxon>
        <taxon>Metazoa</taxon>
        <taxon>Spiralia</taxon>
        <taxon>Lophotrochozoa</taxon>
        <taxon>Mollusca</taxon>
        <taxon>Bivalvia</taxon>
        <taxon>Autobranchia</taxon>
        <taxon>Pteriomorphia</taxon>
        <taxon>Mytilida</taxon>
        <taxon>Mytiloidea</taxon>
        <taxon>Mytilidae</taxon>
        <taxon>Mytilinae</taxon>
        <taxon>Mytilus</taxon>
    </lineage>
</organism>
<proteinExistence type="predicted"/>
<sequence length="216" mass="25166">MKQTCREYQNDVQNETNDPNENITDQQPITPSKSRKKVGWPRGTPPRKSRTFMTPPKKELIRKRKATLDELKKNIRKKLRMSGKEYVSQKGKPVLSKNGVFLTHLFQKTRRRAPADENESKRDKDKSKATKDTFVETFDLQPVLQTSCSLEHMWPRKYIGKQPITLAKKKDLLNLCKTKVIPAEYHRFYKDLPANGEVPDNLPDPDVEEEEQDSDK</sequence>
<evidence type="ECO:0000313" key="2">
    <source>
        <dbReference type="EMBL" id="CAC5377312.1"/>
    </source>
</evidence>
<feature type="compositionally biased region" description="Polar residues" evidence="1">
    <location>
        <begin position="10"/>
        <end position="32"/>
    </location>
</feature>
<reference evidence="2 3" key="1">
    <citation type="submission" date="2020-06" db="EMBL/GenBank/DDBJ databases">
        <authorList>
            <person name="Li R."/>
            <person name="Bekaert M."/>
        </authorList>
    </citation>
    <scope>NUCLEOTIDE SEQUENCE [LARGE SCALE GENOMIC DNA]</scope>
    <source>
        <strain evidence="3">wild</strain>
    </source>
</reference>
<feature type="region of interest" description="Disordered" evidence="1">
    <location>
        <begin position="1"/>
        <end position="63"/>
    </location>
</feature>
<dbReference type="EMBL" id="CACVKT020002309">
    <property type="protein sequence ID" value="CAC5377312.1"/>
    <property type="molecule type" value="Genomic_DNA"/>
</dbReference>
<dbReference type="AlphaFoldDB" id="A0A6J8B0K3"/>